<evidence type="ECO:0000313" key="2">
    <source>
        <dbReference type="Proteomes" id="UP000215914"/>
    </source>
</evidence>
<dbReference type="AlphaFoldDB" id="A0A251SV69"/>
<proteinExistence type="predicted"/>
<sequence>MDGRRAFVRVKWMTEGFLPGLKWMTEDFCISQVDGRRVFYTNQLVYKCNKVYKSNGCNRFFLLVKYFL</sequence>
<protein>
    <submittedName>
        <fullName evidence="1">Uncharacterized protein</fullName>
    </submittedName>
</protein>
<accession>A0A251SV69</accession>
<name>A0A251SV69_HELAN</name>
<gene>
    <name evidence="1" type="ORF">HannXRQ_Chr13g0414011</name>
</gene>
<organism evidence="1 2">
    <name type="scientific">Helianthus annuus</name>
    <name type="common">Common sunflower</name>
    <dbReference type="NCBI Taxonomy" id="4232"/>
    <lineage>
        <taxon>Eukaryota</taxon>
        <taxon>Viridiplantae</taxon>
        <taxon>Streptophyta</taxon>
        <taxon>Embryophyta</taxon>
        <taxon>Tracheophyta</taxon>
        <taxon>Spermatophyta</taxon>
        <taxon>Magnoliopsida</taxon>
        <taxon>eudicotyledons</taxon>
        <taxon>Gunneridae</taxon>
        <taxon>Pentapetalae</taxon>
        <taxon>asterids</taxon>
        <taxon>campanulids</taxon>
        <taxon>Asterales</taxon>
        <taxon>Asteraceae</taxon>
        <taxon>Asteroideae</taxon>
        <taxon>Heliantheae alliance</taxon>
        <taxon>Heliantheae</taxon>
        <taxon>Helianthus</taxon>
    </lineage>
</organism>
<reference evidence="2" key="1">
    <citation type="journal article" date="2017" name="Nature">
        <title>The sunflower genome provides insights into oil metabolism, flowering and Asterid evolution.</title>
        <authorList>
            <person name="Badouin H."/>
            <person name="Gouzy J."/>
            <person name="Grassa C.J."/>
            <person name="Murat F."/>
            <person name="Staton S.E."/>
            <person name="Cottret L."/>
            <person name="Lelandais-Briere C."/>
            <person name="Owens G.L."/>
            <person name="Carrere S."/>
            <person name="Mayjonade B."/>
            <person name="Legrand L."/>
            <person name="Gill N."/>
            <person name="Kane N.C."/>
            <person name="Bowers J.E."/>
            <person name="Hubner S."/>
            <person name="Bellec A."/>
            <person name="Berard A."/>
            <person name="Berges H."/>
            <person name="Blanchet N."/>
            <person name="Boniface M.C."/>
            <person name="Brunel D."/>
            <person name="Catrice O."/>
            <person name="Chaidir N."/>
            <person name="Claudel C."/>
            <person name="Donnadieu C."/>
            <person name="Faraut T."/>
            <person name="Fievet G."/>
            <person name="Helmstetter N."/>
            <person name="King M."/>
            <person name="Knapp S.J."/>
            <person name="Lai Z."/>
            <person name="Le Paslier M.C."/>
            <person name="Lippi Y."/>
            <person name="Lorenzon L."/>
            <person name="Mandel J.R."/>
            <person name="Marage G."/>
            <person name="Marchand G."/>
            <person name="Marquand E."/>
            <person name="Bret-Mestries E."/>
            <person name="Morien E."/>
            <person name="Nambeesan S."/>
            <person name="Nguyen T."/>
            <person name="Pegot-Espagnet P."/>
            <person name="Pouilly N."/>
            <person name="Raftis F."/>
            <person name="Sallet E."/>
            <person name="Schiex T."/>
            <person name="Thomas J."/>
            <person name="Vandecasteele C."/>
            <person name="Vares D."/>
            <person name="Vear F."/>
            <person name="Vautrin S."/>
            <person name="Crespi M."/>
            <person name="Mangin B."/>
            <person name="Burke J.M."/>
            <person name="Salse J."/>
            <person name="Munos S."/>
            <person name="Vincourt P."/>
            <person name="Rieseberg L.H."/>
            <person name="Langlade N.B."/>
        </authorList>
    </citation>
    <scope>NUCLEOTIDE SEQUENCE [LARGE SCALE GENOMIC DNA]</scope>
    <source>
        <strain evidence="2">cv. SF193</strain>
    </source>
</reference>
<dbReference type="InParanoid" id="A0A251SV69"/>
<evidence type="ECO:0000313" key="1">
    <source>
        <dbReference type="EMBL" id="OTG02519.1"/>
    </source>
</evidence>
<dbReference type="EMBL" id="CM007902">
    <property type="protein sequence ID" value="OTG02519.1"/>
    <property type="molecule type" value="Genomic_DNA"/>
</dbReference>
<dbReference type="Proteomes" id="UP000215914">
    <property type="component" value="Chromosome 13"/>
</dbReference>
<keyword evidence="2" id="KW-1185">Reference proteome</keyword>